<reference evidence="4" key="1">
    <citation type="submission" date="2018-06" db="EMBL/GenBank/DDBJ databases">
        <authorList>
            <person name="Zhirakovskaya E."/>
        </authorList>
    </citation>
    <scope>NUCLEOTIDE SEQUENCE</scope>
</reference>
<dbReference type="GO" id="GO:0051082">
    <property type="term" value="F:unfolded protein binding"/>
    <property type="evidence" value="ECO:0007669"/>
    <property type="project" value="TreeGrafter"/>
</dbReference>
<evidence type="ECO:0000313" key="4">
    <source>
        <dbReference type="EMBL" id="VAX42009.1"/>
    </source>
</evidence>
<evidence type="ECO:0000256" key="2">
    <source>
        <dbReference type="SAM" id="MobiDB-lite"/>
    </source>
</evidence>
<protein>
    <submittedName>
        <fullName evidence="4">Chaperone protein DnaJ</fullName>
    </submittedName>
</protein>
<feature type="domain" description="J" evidence="3">
    <location>
        <begin position="5"/>
        <end position="69"/>
    </location>
</feature>
<dbReference type="PRINTS" id="PR00625">
    <property type="entry name" value="JDOMAIN"/>
</dbReference>
<sequence>MAKRDYYDILGVPRSATADEIKAAYRKLARQYHPDVSKAPDAEKRFAEAQEAYDILSDPKKRKLYDQYGHAGPSAAGAWPGGQEASGPAGQGGFNVDLDDL</sequence>
<dbReference type="Pfam" id="PF00226">
    <property type="entry name" value="DnaJ"/>
    <property type="match status" value="1"/>
</dbReference>
<dbReference type="PROSITE" id="PS50076">
    <property type="entry name" value="DNAJ_2"/>
    <property type="match status" value="1"/>
</dbReference>
<dbReference type="PANTHER" id="PTHR43096:SF52">
    <property type="entry name" value="DNAJ HOMOLOG 1, MITOCHONDRIAL-RELATED"/>
    <property type="match status" value="1"/>
</dbReference>
<gene>
    <name evidence="4" type="ORF">MNBD_PLANCTO03-2384</name>
</gene>
<organism evidence="4">
    <name type="scientific">hydrothermal vent metagenome</name>
    <dbReference type="NCBI Taxonomy" id="652676"/>
    <lineage>
        <taxon>unclassified sequences</taxon>
        <taxon>metagenomes</taxon>
        <taxon>ecological metagenomes</taxon>
    </lineage>
</organism>
<keyword evidence="1" id="KW-0143">Chaperone</keyword>
<dbReference type="InterPro" id="IPR001623">
    <property type="entry name" value="DnaJ_domain"/>
</dbReference>
<dbReference type="InterPro" id="IPR018253">
    <property type="entry name" value="DnaJ_domain_CS"/>
</dbReference>
<dbReference type="CDD" id="cd06257">
    <property type="entry name" value="DnaJ"/>
    <property type="match status" value="1"/>
</dbReference>
<dbReference type="GO" id="GO:0042026">
    <property type="term" value="P:protein refolding"/>
    <property type="evidence" value="ECO:0007669"/>
    <property type="project" value="TreeGrafter"/>
</dbReference>
<dbReference type="SUPFAM" id="SSF46565">
    <property type="entry name" value="Chaperone J-domain"/>
    <property type="match status" value="1"/>
</dbReference>
<feature type="region of interest" description="Disordered" evidence="2">
    <location>
        <begin position="66"/>
        <end position="101"/>
    </location>
</feature>
<dbReference type="SMART" id="SM00271">
    <property type="entry name" value="DnaJ"/>
    <property type="match status" value="1"/>
</dbReference>
<feature type="non-terminal residue" evidence="4">
    <location>
        <position position="101"/>
    </location>
</feature>
<feature type="compositionally biased region" description="Low complexity" evidence="2">
    <location>
        <begin position="69"/>
        <end position="82"/>
    </location>
</feature>
<name>A0A3B1DHW6_9ZZZZ</name>
<evidence type="ECO:0000256" key="1">
    <source>
        <dbReference type="ARBA" id="ARBA00023186"/>
    </source>
</evidence>
<dbReference type="AlphaFoldDB" id="A0A3B1DHW6"/>
<evidence type="ECO:0000259" key="3">
    <source>
        <dbReference type="PROSITE" id="PS50076"/>
    </source>
</evidence>
<accession>A0A3B1DHW6</accession>
<dbReference type="PROSITE" id="PS00636">
    <property type="entry name" value="DNAJ_1"/>
    <property type="match status" value="1"/>
</dbReference>
<dbReference type="EMBL" id="UOGK01000626">
    <property type="protein sequence ID" value="VAX42009.1"/>
    <property type="molecule type" value="Genomic_DNA"/>
</dbReference>
<dbReference type="InterPro" id="IPR036869">
    <property type="entry name" value="J_dom_sf"/>
</dbReference>
<dbReference type="Gene3D" id="1.10.287.110">
    <property type="entry name" value="DnaJ domain"/>
    <property type="match status" value="1"/>
</dbReference>
<proteinExistence type="predicted"/>
<dbReference type="PANTHER" id="PTHR43096">
    <property type="entry name" value="DNAJ HOMOLOG 1, MITOCHONDRIAL-RELATED"/>
    <property type="match status" value="1"/>
</dbReference>
<dbReference type="GO" id="GO:0005737">
    <property type="term" value="C:cytoplasm"/>
    <property type="evidence" value="ECO:0007669"/>
    <property type="project" value="TreeGrafter"/>
</dbReference>